<proteinExistence type="predicted"/>
<accession>A0A4Y2JFT2</accession>
<comment type="caution">
    <text evidence="2">The sequence shown here is derived from an EMBL/GenBank/DDBJ whole genome shotgun (WGS) entry which is preliminary data.</text>
</comment>
<dbReference type="Proteomes" id="UP000499080">
    <property type="component" value="Unassembled WGS sequence"/>
</dbReference>
<sequence>MDEVAKIWQLKSEGKLVSGISDIINRSKKFIYRVLSSGCIYKAKRRSGLQRVTDKSDDRQIQKVASIQQMTDREIQWSSELSATKDTILKRILEKGTMVHRKMKKKPALKSHHKSQRIL</sequence>
<evidence type="ECO:0000313" key="2">
    <source>
        <dbReference type="EMBL" id="GBM89173.1"/>
    </source>
</evidence>
<evidence type="ECO:0000313" key="3">
    <source>
        <dbReference type="Proteomes" id="UP000499080"/>
    </source>
</evidence>
<gene>
    <name evidence="2" type="ORF">AVEN_261173_1</name>
</gene>
<name>A0A4Y2JFT2_ARAVE</name>
<feature type="region of interest" description="Disordered" evidence="1">
    <location>
        <begin position="100"/>
        <end position="119"/>
    </location>
</feature>
<keyword evidence="3" id="KW-1185">Reference proteome</keyword>
<reference evidence="2 3" key="1">
    <citation type="journal article" date="2019" name="Sci. Rep.">
        <title>Orb-weaving spider Araneus ventricosus genome elucidates the spidroin gene catalogue.</title>
        <authorList>
            <person name="Kono N."/>
            <person name="Nakamura H."/>
            <person name="Ohtoshi R."/>
            <person name="Moran D.A.P."/>
            <person name="Shinohara A."/>
            <person name="Yoshida Y."/>
            <person name="Fujiwara M."/>
            <person name="Mori M."/>
            <person name="Tomita M."/>
            <person name="Arakawa K."/>
        </authorList>
    </citation>
    <scope>NUCLEOTIDE SEQUENCE [LARGE SCALE GENOMIC DNA]</scope>
</reference>
<organism evidence="2 3">
    <name type="scientific">Araneus ventricosus</name>
    <name type="common">Orbweaver spider</name>
    <name type="synonym">Epeira ventricosa</name>
    <dbReference type="NCBI Taxonomy" id="182803"/>
    <lineage>
        <taxon>Eukaryota</taxon>
        <taxon>Metazoa</taxon>
        <taxon>Ecdysozoa</taxon>
        <taxon>Arthropoda</taxon>
        <taxon>Chelicerata</taxon>
        <taxon>Arachnida</taxon>
        <taxon>Araneae</taxon>
        <taxon>Araneomorphae</taxon>
        <taxon>Entelegynae</taxon>
        <taxon>Araneoidea</taxon>
        <taxon>Araneidae</taxon>
        <taxon>Araneus</taxon>
    </lineage>
</organism>
<evidence type="ECO:0008006" key="4">
    <source>
        <dbReference type="Google" id="ProtNLM"/>
    </source>
</evidence>
<dbReference type="EMBL" id="BGPR01003518">
    <property type="protein sequence ID" value="GBM89173.1"/>
    <property type="molecule type" value="Genomic_DNA"/>
</dbReference>
<dbReference type="AlphaFoldDB" id="A0A4Y2JFT2"/>
<dbReference type="OrthoDB" id="6776985at2759"/>
<protein>
    <recommendedName>
        <fullName evidence="4">Transposase Tc1-like domain-containing protein</fullName>
    </recommendedName>
</protein>
<evidence type="ECO:0000256" key="1">
    <source>
        <dbReference type="SAM" id="MobiDB-lite"/>
    </source>
</evidence>